<evidence type="ECO:0000313" key="3">
    <source>
        <dbReference type="EMBL" id="AOV60644.1"/>
    </source>
</evidence>
<dbReference type="Proteomes" id="UP000241903">
    <property type="component" value="Segment"/>
</dbReference>
<evidence type="ECO:0000313" key="1">
    <source>
        <dbReference type="EMBL" id="AOV60188.1"/>
    </source>
</evidence>
<proteinExistence type="predicted"/>
<protein>
    <submittedName>
        <fullName evidence="3">Uncharacterized protein</fullName>
    </submittedName>
</protein>
<sequence length="65" mass="7087">MPSILGNTHPGCFYGPNYEYGIVPIAGSSQYMILGPNGGACVQLKKCRTVETAKKWIDKKLKGKK</sequence>
<reference evidence="4 5" key="1">
    <citation type="journal article" date="2016" name="Virology">
        <title>The genomic content and context of auxiliary metabolic genes in marine cyanomyoviruses.</title>
        <authorList>
            <person name="Crummett L.T."/>
            <person name="Puxty R.J."/>
            <person name="Weihe C."/>
            <person name="Marston M.F."/>
            <person name="Martiny J.B."/>
        </authorList>
    </citation>
    <scope>NUCLEOTIDE SEQUENCE [LARGE SCALE GENOMIC DNA]</scope>
    <source>
        <strain evidence="1">0808SB05</strain>
        <strain evidence="2">0908SB82</strain>
        <strain evidence="3">1109NB16</strain>
    </source>
</reference>
<dbReference type="EMBL" id="KU686206">
    <property type="protein sequence ID" value="AOV60644.1"/>
    <property type="molecule type" value="Genomic_DNA"/>
</dbReference>
<organism evidence="3 4">
    <name type="scientific">Synechococcus phage S-CAM9</name>
    <dbReference type="NCBI Taxonomy" id="1883369"/>
    <lineage>
        <taxon>Viruses</taxon>
        <taxon>Duplodnaviria</taxon>
        <taxon>Heunggongvirae</taxon>
        <taxon>Uroviricota</taxon>
        <taxon>Caudoviricetes</taxon>
        <taxon>Pantevenvirales</taxon>
        <taxon>Kyanoviridae</taxon>
        <taxon>Kanaloavirus</taxon>
        <taxon>Kanaloavirus scam9</taxon>
    </lineage>
</organism>
<evidence type="ECO:0000313" key="2">
    <source>
        <dbReference type="EMBL" id="AOV60416.1"/>
    </source>
</evidence>
<evidence type="ECO:0000313" key="4">
    <source>
        <dbReference type="Proteomes" id="UP000202784"/>
    </source>
</evidence>
<dbReference type="EMBL" id="KU686204">
    <property type="protein sequence ID" value="AOV60188.1"/>
    <property type="molecule type" value="Genomic_DNA"/>
</dbReference>
<dbReference type="Proteomes" id="UP000202784">
    <property type="component" value="Segment"/>
</dbReference>
<evidence type="ECO:0000313" key="5">
    <source>
        <dbReference type="Proteomes" id="UP000240393"/>
    </source>
</evidence>
<dbReference type="RefSeq" id="YP_009322476.1">
    <property type="nucleotide sequence ID" value="NC_031922.1"/>
</dbReference>
<dbReference type="KEGG" id="vg:30307625"/>
<dbReference type="GeneID" id="30307625"/>
<accession>A0A1D8KPZ5</accession>
<name>A0A1D8KPZ5_9CAUD</name>
<dbReference type="EMBL" id="KU686205">
    <property type="protein sequence ID" value="AOV60416.1"/>
    <property type="molecule type" value="Genomic_DNA"/>
</dbReference>
<gene>
    <name evidence="3" type="ORF">N161109_041</name>
    <name evidence="1" type="ORF">S050808_041</name>
    <name evidence="2" type="ORF">S820908_041</name>
</gene>
<dbReference type="Proteomes" id="UP000240393">
    <property type="component" value="Segment"/>
</dbReference>
<keyword evidence="4" id="KW-1185">Reference proteome</keyword>